<proteinExistence type="predicted"/>
<dbReference type="EMBL" id="QLLN01000001">
    <property type="protein sequence ID" value="RAJ15725.1"/>
    <property type="molecule type" value="Genomic_DNA"/>
</dbReference>
<keyword evidence="3" id="KW-1185">Reference proteome</keyword>
<comment type="caution">
    <text evidence="2">The sequence shown here is derived from an EMBL/GenBank/DDBJ whole genome shotgun (WGS) entry which is preliminary data.</text>
</comment>
<accession>A0A327RHS7</accession>
<dbReference type="GO" id="GO:0004016">
    <property type="term" value="F:adenylate cyclase activity"/>
    <property type="evidence" value="ECO:0007669"/>
    <property type="project" value="UniProtKB-ARBA"/>
</dbReference>
<gene>
    <name evidence="2" type="ORF">LV92_00426</name>
</gene>
<evidence type="ECO:0000313" key="3">
    <source>
        <dbReference type="Proteomes" id="UP000249696"/>
    </source>
</evidence>
<dbReference type="AlphaFoldDB" id="A0A327RHS7"/>
<reference evidence="2 3" key="1">
    <citation type="submission" date="2018-06" db="EMBL/GenBank/DDBJ databases">
        <title>Genomic Encyclopedia of Archaeal and Bacterial Type Strains, Phase II (KMG-II): from individual species to whole genera.</title>
        <authorList>
            <person name="Goeker M."/>
        </authorList>
    </citation>
    <scope>NUCLEOTIDE SEQUENCE [LARGE SCALE GENOMIC DNA]</scope>
    <source>
        <strain evidence="2 3">DSM 23522</strain>
    </source>
</reference>
<dbReference type="InterPro" id="IPR029787">
    <property type="entry name" value="Nucleotide_cyclase"/>
</dbReference>
<sequence>MSVFDILLSVASINSRIHLYYKILSMEKNIAILIADLSGYTALTETHGATSAANLIDKYIRIAENCLVGDSKMHQRTGDEIMFISDCPDFLLATALNLETNTSNEEYFLQIHGGLHFGKVLNRDDNYYGSTVNLASRIAANAIAGTFWCSDDFVKSLTNKSICAFKPMGSHLFKNINGQKEIYEVSIEKTKTTLIDPICRMLIVNPQNAFHHPNENQIYFCSIQCSEEYNKSQSSVQCLEMHEQS</sequence>
<evidence type="ECO:0000313" key="2">
    <source>
        <dbReference type="EMBL" id="RAJ15725.1"/>
    </source>
</evidence>
<dbReference type="InterPro" id="IPR001054">
    <property type="entry name" value="A/G_cyclase"/>
</dbReference>
<dbReference type="SUPFAM" id="SSF55073">
    <property type="entry name" value="Nucleotide cyclase"/>
    <property type="match status" value="1"/>
</dbReference>
<protein>
    <submittedName>
        <fullName evidence="2">Class 3 adenylate cyclase</fullName>
    </submittedName>
</protein>
<dbReference type="Gene3D" id="3.30.70.1230">
    <property type="entry name" value="Nucleotide cyclase"/>
    <property type="match status" value="1"/>
</dbReference>
<dbReference type="PROSITE" id="PS50125">
    <property type="entry name" value="GUANYLATE_CYCLASE_2"/>
    <property type="match status" value="1"/>
</dbReference>
<feature type="domain" description="Guanylate cyclase" evidence="1">
    <location>
        <begin position="31"/>
        <end position="139"/>
    </location>
</feature>
<evidence type="ECO:0000259" key="1">
    <source>
        <dbReference type="PROSITE" id="PS50125"/>
    </source>
</evidence>
<dbReference type="GO" id="GO:0035556">
    <property type="term" value="P:intracellular signal transduction"/>
    <property type="evidence" value="ECO:0007669"/>
    <property type="project" value="InterPro"/>
</dbReference>
<name>A0A327RHS7_9FLAO</name>
<organism evidence="2 3">
    <name type="scientific">Arenibacter echinorum</name>
    <dbReference type="NCBI Taxonomy" id="440515"/>
    <lineage>
        <taxon>Bacteria</taxon>
        <taxon>Pseudomonadati</taxon>
        <taxon>Bacteroidota</taxon>
        <taxon>Flavobacteriia</taxon>
        <taxon>Flavobacteriales</taxon>
        <taxon>Flavobacteriaceae</taxon>
        <taxon>Arenibacter</taxon>
    </lineage>
</organism>
<dbReference type="GO" id="GO:0009190">
    <property type="term" value="P:cyclic nucleotide biosynthetic process"/>
    <property type="evidence" value="ECO:0007669"/>
    <property type="project" value="InterPro"/>
</dbReference>
<dbReference type="CDD" id="cd07302">
    <property type="entry name" value="CHD"/>
    <property type="match status" value="1"/>
</dbReference>
<dbReference type="Proteomes" id="UP000249696">
    <property type="component" value="Unassembled WGS sequence"/>
</dbReference>
<dbReference type="Pfam" id="PF00211">
    <property type="entry name" value="Guanylate_cyc"/>
    <property type="match status" value="1"/>
</dbReference>